<dbReference type="OrthoDB" id="1738025at2759"/>
<dbReference type="InterPro" id="IPR005677">
    <property type="entry name" value="Fum_hydII"/>
</dbReference>
<dbReference type="CDD" id="cd01362">
    <property type="entry name" value="Fumarase_classII"/>
    <property type="match status" value="1"/>
</dbReference>
<evidence type="ECO:0000313" key="7">
    <source>
        <dbReference type="Proteomes" id="UP000324585"/>
    </source>
</evidence>
<name>A0A5J4YYI6_PORPP</name>
<dbReference type="AlphaFoldDB" id="A0A5J4YYI6"/>
<dbReference type="Gene3D" id="1.10.40.30">
    <property type="entry name" value="Fumarase/aspartase (C-terminal domain)"/>
    <property type="match status" value="1"/>
</dbReference>
<dbReference type="EC" id="4.2.1.2" evidence="2"/>
<dbReference type="InterPro" id="IPR020557">
    <property type="entry name" value="Fumarate_lyase_CS"/>
</dbReference>
<dbReference type="Gene3D" id="1.20.200.10">
    <property type="entry name" value="Fumarase/aspartase (Central domain)"/>
    <property type="match status" value="1"/>
</dbReference>
<dbReference type="Proteomes" id="UP000324585">
    <property type="component" value="Unassembled WGS sequence"/>
</dbReference>
<evidence type="ECO:0000259" key="5">
    <source>
        <dbReference type="Pfam" id="PF10415"/>
    </source>
</evidence>
<dbReference type="SUPFAM" id="SSF48557">
    <property type="entry name" value="L-aspartase-like"/>
    <property type="match status" value="1"/>
</dbReference>
<comment type="caution">
    <text evidence="6">The sequence shown here is derived from an EMBL/GenBank/DDBJ whole genome shotgun (WGS) entry which is preliminary data.</text>
</comment>
<dbReference type="InterPro" id="IPR024083">
    <property type="entry name" value="Fumarase/histidase_N"/>
</dbReference>
<feature type="domain" description="Fumarase C C-terminal" evidence="5">
    <location>
        <begin position="415"/>
        <end position="467"/>
    </location>
</feature>
<proteinExistence type="inferred from homology"/>
<evidence type="ECO:0000256" key="1">
    <source>
        <dbReference type="ARBA" id="ARBA00009084"/>
    </source>
</evidence>
<dbReference type="OMA" id="AKWRAQT"/>
<dbReference type="GO" id="GO:0006099">
    <property type="term" value="P:tricarboxylic acid cycle"/>
    <property type="evidence" value="ECO:0007669"/>
    <property type="project" value="InterPro"/>
</dbReference>
<dbReference type="NCBIfam" id="TIGR00979">
    <property type="entry name" value="fumC_II"/>
    <property type="match status" value="1"/>
</dbReference>
<reference evidence="7" key="1">
    <citation type="journal article" date="2019" name="Nat. Commun.">
        <title>Expansion of phycobilisome linker gene families in mesophilic red algae.</title>
        <authorList>
            <person name="Lee J."/>
            <person name="Kim D."/>
            <person name="Bhattacharya D."/>
            <person name="Yoon H.S."/>
        </authorList>
    </citation>
    <scope>NUCLEOTIDE SEQUENCE [LARGE SCALE GENOMIC DNA]</scope>
    <source>
        <strain evidence="7">CCMP 1328</strain>
    </source>
</reference>
<dbReference type="Pfam" id="PF10415">
    <property type="entry name" value="FumaraseC_C"/>
    <property type="match status" value="1"/>
</dbReference>
<dbReference type="FunFam" id="1.10.40.30:FF:000002">
    <property type="entry name" value="Fumarate hydratase class II"/>
    <property type="match status" value="1"/>
</dbReference>
<accession>A0A5J4YYI6</accession>
<dbReference type="FunFam" id="1.20.200.10:FF:000001">
    <property type="entry name" value="Fumarate hydratase, mitochondrial"/>
    <property type="match status" value="1"/>
</dbReference>
<dbReference type="PANTHER" id="PTHR11444:SF1">
    <property type="entry name" value="FUMARATE HYDRATASE, MITOCHONDRIAL"/>
    <property type="match status" value="1"/>
</dbReference>
<dbReference type="PANTHER" id="PTHR11444">
    <property type="entry name" value="ASPARTATEAMMONIA/ARGININOSUCCINATE/ADENYLOSUCCINATE LYASE"/>
    <property type="match status" value="1"/>
</dbReference>
<dbReference type="FunFam" id="1.10.275.10:FF:000001">
    <property type="entry name" value="Fumarate hydratase, mitochondrial"/>
    <property type="match status" value="1"/>
</dbReference>
<dbReference type="Pfam" id="PF00206">
    <property type="entry name" value="Lyase_1"/>
    <property type="match status" value="1"/>
</dbReference>
<sequence>MEPGHAGRRIETDSMGAVEVDAQLLYGAQTQRSIDNFPIGLPGVERMPQQIVRSLAIVKRAAALTNMQLGALKPELGNAIVSAADEVLEGVLGPQHFPLVIFQTGSGTQSNMNMNEVLSNRAIQVLGGKMGSKSPCHPNDHVNMGQSSNDTFPTASHIAVAMASTELLANLLELQQDLEAKSQDFADIVKIGRTHTMDAVPLTLGQSFGAYAHQVSKSRERIEFCLGDIYELAQGGTAVGTGLNSVRGFDVLFAEQVALYTGLPFKTAPNKFEALGGCDALVNLQGALTSCASALHKIANDIRFLGSGPRCSLGELLLPENEPGSSIMPGKVNPTSCESVTQVAAAVLGAQAAVAFAGAQGHFELNVYRPLIASEVLRSVRLLGDAASMFSRNCVRGIVPNVSRIAELVEKSLCLVTALNPVIGYDKAAEIAKNAHKAGTTLKQECLQLGYLTADEFDFYVDPRKMLSAQDAVSKK</sequence>
<evidence type="ECO:0000259" key="4">
    <source>
        <dbReference type="Pfam" id="PF00206"/>
    </source>
</evidence>
<evidence type="ECO:0000256" key="2">
    <source>
        <dbReference type="ARBA" id="ARBA00012921"/>
    </source>
</evidence>
<dbReference type="PRINTS" id="PR00149">
    <property type="entry name" value="FUMRATELYASE"/>
</dbReference>
<keyword evidence="3" id="KW-0456">Lyase</keyword>
<feature type="domain" description="Fumarate lyase N-terminal" evidence="4">
    <location>
        <begin position="16"/>
        <end position="349"/>
    </location>
</feature>
<dbReference type="PROSITE" id="PS00163">
    <property type="entry name" value="FUMARATE_LYASES"/>
    <property type="match status" value="1"/>
</dbReference>
<keyword evidence="7" id="KW-1185">Reference proteome</keyword>
<protein>
    <recommendedName>
        <fullName evidence="2">fumarate hydratase</fullName>
        <ecNumber evidence="2">4.2.1.2</ecNumber>
    </recommendedName>
</protein>
<dbReference type="GO" id="GO:0006106">
    <property type="term" value="P:fumarate metabolic process"/>
    <property type="evidence" value="ECO:0007669"/>
    <property type="project" value="InterPro"/>
</dbReference>
<dbReference type="Gene3D" id="1.10.275.10">
    <property type="entry name" value="Fumarase/aspartase (N-terminal domain)"/>
    <property type="match status" value="1"/>
</dbReference>
<dbReference type="InterPro" id="IPR008948">
    <property type="entry name" value="L-Aspartase-like"/>
</dbReference>
<dbReference type="EMBL" id="VRMN01000003">
    <property type="protein sequence ID" value="KAA8496040.1"/>
    <property type="molecule type" value="Genomic_DNA"/>
</dbReference>
<dbReference type="InterPro" id="IPR000362">
    <property type="entry name" value="Fumarate_lyase_fam"/>
</dbReference>
<evidence type="ECO:0000256" key="3">
    <source>
        <dbReference type="ARBA" id="ARBA00023239"/>
    </source>
</evidence>
<dbReference type="GO" id="GO:0006108">
    <property type="term" value="P:malate metabolic process"/>
    <property type="evidence" value="ECO:0007669"/>
    <property type="project" value="TreeGrafter"/>
</dbReference>
<dbReference type="GO" id="GO:0004333">
    <property type="term" value="F:fumarate hydratase activity"/>
    <property type="evidence" value="ECO:0007669"/>
    <property type="project" value="UniProtKB-EC"/>
</dbReference>
<dbReference type="HAMAP" id="MF_00743">
    <property type="entry name" value="FumaraseC"/>
    <property type="match status" value="1"/>
</dbReference>
<dbReference type="NCBIfam" id="NF008909">
    <property type="entry name" value="PRK12273.1"/>
    <property type="match status" value="1"/>
</dbReference>
<comment type="similarity">
    <text evidence="1">Belongs to the class-II fumarase/aspartase family. Fumarase subfamily.</text>
</comment>
<gene>
    <name evidence="6" type="ORF">FVE85_2195</name>
</gene>
<dbReference type="InterPro" id="IPR018951">
    <property type="entry name" value="Fumarase_C_C"/>
</dbReference>
<dbReference type="InterPro" id="IPR022761">
    <property type="entry name" value="Fumarate_lyase_N"/>
</dbReference>
<organism evidence="6 7">
    <name type="scientific">Porphyridium purpureum</name>
    <name type="common">Red alga</name>
    <name type="synonym">Porphyridium cruentum</name>
    <dbReference type="NCBI Taxonomy" id="35688"/>
    <lineage>
        <taxon>Eukaryota</taxon>
        <taxon>Rhodophyta</taxon>
        <taxon>Bangiophyceae</taxon>
        <taxon>Porphyridiales</taxon>
        <taxon>Porphyridiaceae</taxon>
        <taxon>Porphyridium</taxon>
    </lineage>
</organism>
<evidence type="ECO:0000313" key="6">
    <source>
        <dbReference type="EMBL" id="KAA8496040.1"/>
    </source>
</evidence>